<accession>A0A8S5UXN9</accession>
<feature type="compositionally biased region" description="Low complexity" evidence="1">
    <location>
        <begin position="137"/>
        <end position="147"/>
    </location>
</feature>
<evidence type="ECO:0000256" key="1">
    <source>
        <dbReference type="SAM" id="MobiDB-lite"/>
    </source>
</evidence>
<proteinExistence type="predicted"/>
<organism evidence="2">
    <name type="scientific">Microviridae sp. ctb4Q28</name>
    <dbReference type="NCBI Taxonomy" id="2825002"/>
    <lineage>
        <taxon>Viruses</taxon>
        <taxon>Monodnaviria</taxon>
        <taxon>Sangervirae</taxon>
        <taxon>Phixviricota</taxon>
        <taxon>Malgrandaviricetes</taxon>
        <taxon>Petitvirales</taxon>
        <taxon>Microviridae</taxon>
    </lineage>
</organism>
<reference evidence="2" key="1">
    <citation type="journal article" date="2021" name="Proc. Natl. Acad. Sci. U.S.A.">
        <title>A Catalog of Tens of Thousands of Viruses from Human Metagenomes Reveals Hidden Associations with Chronic Diseases.</title>
        <authorList>
            <person name="Tisza M.J."/>
            <person name="Buck C.B."/>
        </authorList>
    </citation>
    <scope>NUCLEOTIDE SEQUENCE</scope>
    <source>
        <strain evidence="2">Ctb4Q28</strain>
    </source>
</reference>
<protein>
    <submittedName>
        <fullName evidence="2">Uncharacterized protein</fullName>
    </submittedName>
</protein>
<sequence length="374" mass="41375">MHPLKLYIMSSFLNSIGSNIQSLANGAFSSLIGGKISSGISKDMMRYQDKLNDQNALDAYNRQRALMGDAALLQKQGMLKAGYNTAFGSNGSVMNAGTPSSSNVGLGSAESNKMPNSFQTLLDAKNSESSTKVADAQSGLLRSQQQSQDIKNAFEIDRQIEEVEKLHKENKISDAEYQMRMENLKRALDTHDAYVTEQQEHAKQSEIQTRITDIQRQQEEVKTQILSITKDMNSEQLKQLQFITEHQFERFVNDMEEQSSRIAANKASAAASYASAAASRAQAMYTATLNKLEAAKVPYADKLARAISDQARNAATLTFNQAIGAGLDNAPKAREAQYQNYIKGQENSFIGRHIFYNIRGVFENSVGNILHFGK</sequence>
<feature type="region of interest" description="Disordered" evidence="1">
    <location>
        <begin position="125"/>
        <end position="147"/>
    </location>
</feature>
<dbReference type="EMBL" id="BK016162">
    <property type="protein sequence ID" value="DAF99245.1"/>
    <property type="molecule type" value="Genomic_DNA"/>
</dbReference>
<name>A0A8S5UXN9_9VIRU</name>
<evidence type="ECO:0000313" key="2">
    <source>
        <dbReference type="EMBL" id="DAF99245.1"/>
    </source>
</evidence>